<sequence length="150" mass="15657">MPVTAPAGTPSRSAPQSAGAALVDGTTGRRQATGQHPSTQTLQGFHVTNPTTVQRVRPNRQPAVASSSSTPAATLNAPPGPARPLDQATTTATTPTSSTSRTQALPSPDNQASPDLDSLARKLIEPVSRLLRAELRSGRERAGRLHDRSR</sequence>
<comment type="caution">
    <text evidence="2">The sequence shown here is derived from an EMBL/GenBank/DDBJ whole genome shotgun (WGS) entry which is preliminary data.</text>
</comment>
<reference evidence="2 3" key="1">
    <citation type="submission" date="2020-08" db="EMBL/GenBank/DDBJ databases">
        <title>Genomic Encyclopedia of Type Strains, Phase III (KMG-III): the genomes of soil and plant-associated and newly described type strains.</title>
        <authorList>
            <person name="Whitman W."/>
        </authorList>
    </citation>
    <scope>NUCLEOTIDE SEQUENCE [LARGE SCALE GENOMIC DNA]</scope>
    <source>
        <strain evidence="2 3">CECT 8640</strain>
    </source>
</reference>
<feature type="compositionally biased region" description="Low complexity" evidence="1">
    <location>
        <begin position="88"/>
        <end position="104"/>
    </location>
</feature>
<gene>
    <name evidence="2" type="ORF">FHS29_004874</name>
</gene>
<evidence type="ECO:0000256" key="1">
    <source>
        <dbReference type="SAM" id="MobiDB-lite"/>
    </source>
</evidence>
<evidence type="ECO:0000313" key="3">
    <source>
        <dbReference type="Proteomes" id="UP000547510"/>
    </source>
</evidence>
<dbReference type="Proteomes" id="UP000547510">
    <property type="component" value="Unassembled WGS sequence"/>
</dbReference>
<evidence type="ECO:0008006" key="4">
    <source>
        <dbReference type="Google" id="ProtNLM"/>
    </source>
</evidence>
<evidence type="ECO:0000313" key="2">
    <source>
        <dbReference type="EMBL" id="MBB5958266.1"/>
    </source>
</evidence>
<feature type="compositionally biased region" description="Low complexity" evidence="1">
    <location>
        <begin position="62"/>
        <end position="77"/>
    </location>
</feature>
<organism evidence="2 3">
    <name type="scientific">Saccharothrix tamanrassetensis</name>
    <dbReference type="NCBI Taxonomy" id="1051531"/>
    <lineage>
        <taxon>Bacteria</taxon>
        <taxon>Bacillati</taxon>
        <taxon>Actinomycetota</taxon>
        <taxon>Actinomycetes</taxon>
        <taxon>Pseudonocardiales</taxon>
        <taxon>Pseudonocardiaceae</taxon>
        <taxon>Saccharothrix</taxon>
    </lineage>
</organism>
<dbReference type="EMBL" id="JACHJN010000007">
    <property type="protein sequence ID" value="MBB5958266.1"/>
    <property type="molecule type" value="Genomic_DNA"/>
</dbReference>
<protein>
    <recommendedName>
        <fullName evidence="4">Syndecan 1</fullName>
    </recommendedName>
</protein>
<name>A0A841CS17_9PSEU</name>
<dbReference type="AlphaFoldDB" id="A0A841CS17"/>
<feature type="region of interest" description="Disordered" evidence="1">
    <location>
        <begin position="1"/>
        <end position="120"/>
    </location>
</feature>
<accession>A0A841CS17</accession>
<feature type="compositionally biased region" description="Polar residues" evidence="1">
    <location>
        <begin position="28"/>
        <end position="54"/>
    </location>
</feature>
<dbReference type="RefSeq" id="WP_184694056.1">
    <property type="nucleotide sequence ID" value="NZ_JACHJN010000007.1"/>
</dbReference>
<keyword evidence="3" id="KW-1185">Reference proteome</keyword>
<proteinExistence type="predicted"/>